<feature type="compositionally biased region" description="Polar residues" evidence="1">
    <location>
        <begin position="298"/>
        <end position="333"/>
    </location>
</feature>
<dbReference type="InterPro" id="IPR011990">
    <property type="entry name" value="TPR-like_helical_dom_sf"/>
</dbReference>
<protein>
    <recommendedName>
        <fullName evidence="4">FKBPL protein</fullName>
    </recommendedName>
</protein>
<evidence type="ECO:0000256" key="1">
    <source>
        <dbReference type="SAM" id="MobiDB-lite"/>
    </source>
</evidence>
<accession>A0A8C3QN28</accession>
<feature type="compositionally biased region" description="Low complexity" evidence="1">
    <location>
        <begin position="96"/>
        <end position="128"/>
    </location>
</feature>
<feature type="compositionally biased region" description="Acidic residues" evidence="1">
    <location>
        <begin position="192"/>
        <end position="205"/>
    </location>
</feature>
<feature type="compositionally biased region" description="Low complexity" evidence="1">
    <location>
        <begin position="280"/>
        <end position="297"/>
    </location>
</feature>
<organism evidence="2 3">
    <name type="scientific">Cyanoderma ruficeps</name>
    <name type="common">rufous-capped babbler</name>
    <dbReference type="NCBI Taxonomy" id="181631"/>
    <lineage>
        <taxon>Eukaryota</taxon>
        <taxon>Metazoa</taxon>
        <taxon>Chordata</taxon>
        <taxon>Craniata</taxon>
        <taxon>Vertebrata</taxon>
        <taxon>Euteleostomi</taxon>
        <taxon>Archelosauria</taxon>
        <taxon>Archosauria</taxon>
        <taxon>Dinosauria</taxon>
        <taxon>Saurischia</taxon>
        <taxon>Theropoda</taxon>
        <taxon>Coelurosauria</taxon>
        <taxon>Aves</taxon>
        <taxon>Neognathae</taxon>
        <taxon>Neoaves</taxon>
        <taxon>Telluraves</taxon>
        <taxon>Australaves</taxon>
        <taxon>Passeriformes</taxon>
        <taxon>Sylvioidea</taxon>
        <taxon>Timaliidae</taxon>
        <taxon>Cyanoderma</taxon>
    </lineage>
</organism>
<feature type="compositionally biased region" description="Basic and acidic residues" evidence="1">
    <location>
        <begin position="12"/>
        <end position="24"/>
    </location>
</feature>
<dbReference type="AlphaFoldDB" id="A0A8C3QN28"/>
<dbReference type="InterPro" id="IPR050754">
    <property type="entry name" value="FKBP4/5/8-like"/>
</dbReference>
<feature type="compositionally biased region" description="Polar residues" evidence="1">
    <location>
        <begin position="78"/>
        <end position="91"/>
    </location>
</feature>
<proteinExistence type="predicted"/>
<evidence type="ECO:0008006" key="4">
    <source>
        <dbReference type="Google" id="ProtNLM"/>
    </source>
</evidence>
<dbReference type="SUPFAM" id="SSF48452">
    <property type="entry name" value="TPR-like"/>
    <property type="match status" value="1"/>
</dbReference>
<feature type="compositionally biased region" description="Low complexity" evidence="1">
    <location>
        <begin position="1"/>
        <end position="11"/>
    </location>
</feature>
<feature type="compositionally biased region" description="Polar residues" evidence="1">
    <location>
        <begin position="268"/>
        <end position="279"/>
    </location>
</feature>
<dbReference type="Gene3D" id="1.25.40.10">
    <property type="entry name" value="Tetratricopeptide repeat domain"/>
    <property type="match status" value="1"/>
</dbReference>
<feature type="compositionally biased region" description="Low complexity" evidence="1">
    <location>
        <begin position="147"/>
        <end position="175"/>
    </location>
</feature>
<reference evidence="2" key="1">
    <citation type="submission" date="2025-08" db="UniProtKB">
        <authorList>
            <consortium name="Ensembl"/>
        </authorList>
    </citation>
    <scope>IDENTIFICATION</scope>
</reference>
<dbReference type="Proteomes" id="UP000694396">
    <property type="component" value="Unplaced"/>
</dbReference>
<dbReference type="PANTHER" id="PTHR46512:SF10">
    <property type="entry name" value="FK506-BINDING PROTEIN-LIKE"/>
    <property type="match status" value="1"/>
</dbReference>
<dbReference type="PANTHER" id="PTHR46512">
    <property type="entry name" value="PEPTIDYLPROLYL ISOMERASE"/>
    <property type="match status" value="1"/>
</dbReference>
<keyword evidence="3" id="KW-1185">Reference proteome</keyword>
<name>A0A8C3QN28_9PASS</name>
<evidence type="ECO:0000313" key="3">
    <source>
        <dbReference type="Proteomes" id="UP000694396"/>
    </source>
</evidence>
<feature type="compositionally biased region" description="Polar residues" evidence="1">
    <location>
        <begin position="340"/>
        <end position="354"/>
    </location>
</feature>
<sequence>MEGAAPANGEAAPHEAANETRDTQETLANQQRDEELAVANEGRQSRGSANEDTEPREATNDSEELQPANEDAGHKTPANENAGHNSPTNERTGGKAAANEDTAPAAANENPAPQPPANQNAAPAANASRTRRAPPNRDTPPQDRNNDLAALPAAANQASDPWDWSLEEAWLWGPPEEGPEGGGAEPEGWGAEPDDDEEDEAEVEEGPERWRPSPDGAWAKLIVRPGRGLERPGPGSWCRVRLTLNCSGHSPATGTSSDPSASGSGHSLTSGPSLSVPGQSLTSDSSVSGSSHSLTSDPSASSSGHGLTSDPSVSICSHGLTSDPSASGSSHSLTPDPCVSISSHGLTSDPSASVSGRGLPTPLPLPVPGRGLWLTVQLGTAEGRWSSLLDAGLETMTAGELSVLRPHGVTSTTLTVRLARFTPSPPFWTSPSASRWRSVTSGRSHAADLLSRGLLTAAGRAFSRSLRAAAAASGPPPLPPDRAKVKAELHAGLADVQLRLGLPAAAAGNAGKALALWPAHLEARYARGVARAAMRDLEAAMEDLGAVLRARPGHPGALRELRRVRGAARDRDARLARRLGRLFA</sequence>
<evidence type="ECO:0000313" key="2">
    <source>
        <dbReference type="Ensembl" id="ENSCRFP00000008709.1"/>
    </source>
</evidence>
<dbReference type="Ensembl" id="ENSCRFT00000009021.1">
    <property type="protein sequence ID" value="ENSCRFP00000008709.1"/>
    <property type="gene ID" value="ENSCRFG00000006836.1"/>
</dbReference>
<feature type="region of interest" description="Disordered" evidence="1">
    <location>
        <begin position="1"/>
        <end position="364"/>
    </location>
</feature>
<feature type="compositionally biased region" description="Low complexity" evidence="1">
    <location>
        <begin position="250"/>
        <end position="267"/>
    </location>
</feature>
<reference evidence="2" key="2">
    <citation type="submission" date="2025-09" db="UniProtKB">
        <authorList>
            <consortium name="Ensembl"/>
        </authorList>
    </citation>
    <scope>IDENTIFICATION</scope>
</reference>